<evidence type="ECO:0000313" key="7">
    <source>
        <dbReference type="EMBL" id="KQC85919.1"/>
    </source>
</evidence>
<evidence type="ECO:0000256" key="2">
    <source>
        <dbReference type="ARBA" id="ARBA00023002"/>
    </source>
</evidence>
<keyword evidence="3" id="KW-0520">NAD</keyword>
<dbReference type="GO" id="GO:0051287">
    <property type="term" value="F:NAD binding"/>
    <property type="evidence" value="ECO:0007669"/>
    <property type="project" value="InterPro"/>
</dbReference>
<reference evidence="7 8" key="1">
    <citation type="submission" date="2015-10" db="EMBL/GenBank/DDBJ databases">
        <title>Butyribacter intestini gen. nov., sp. nov., a butyric acid-producing bacterium of the family Lachnospiraceae isolated from the human faeces.</title>
        <authorList>
            <person name="Zou Y."/>
            <person name="Xue W."/>
            <person name="Luo G."/>
            <person name="Lv M."/>
        </authorList>
    </citation>
    <scope>NUCLEOTIDE SEQUENCE [LARGE SCALE GENOMIC DNA]</scope>
    <source>
        <strain evidence="7 8">TF01-11</strain>
    </source>
</reference>
<proteinExistence type="inferred from homology"/>
<protein>
    <submittedName>
        <fullName evidence="7">Hydroxyacid dehydrogenase</fullName>
        <ecNumber evidence="7">1.1.1.272</ecNumber>
    </submittedName>
</protein>
<dbReference type="PROSITE" id="PS00671">
    <property type="entry name" value="D_2_HYDROXYACID_DH_3"/>
    <property type="match status" value="1"/>
</dbReference>
<dbReference type="PANTHER" id="PTHR43761">
    <property type="entry name" value="D-ISOMER SPECIFIC 2-HYDROXYACID DEHYDROGENASE FAMILY PROTEIN (AFU_ORTHOLOGUE AFUA_1G13630)"/>
    <property type="match status" value="1"/>
</dbReference>
<dbReference type="PANTHER" id="PTHR43761:SF1">
    <property type="entry name" value="D-ISOMER SPECIFIC 2-HYDROXYACID DEHYDROGENASE CATALYTIC DOMAIN-CONTAINING PROTEIN-RELATED"/>
    <property type="match status" value="1"/>
</dbReference>
<keyword evidence="8" id="KW-1185">Reference proteome</keyword>
<dbReference type="InterPro" id="IPR036291">
    <property type="entry name" value="NAD(P)-bd_dom_sf"/>
</dbReference>
<evidence type="ECO:0000259" key="6">
    <source>
        <dbReference type="Pfam" id="PF02826"/>
    </source>
</evidence>
<sequence>MNKDKRPKIVFMEAQSLGDDMDLSAFDKLGDVTVYDVDTPAENAIRIKEADIAIMNKIKMDESILKDAKNLKLICITATGTDPIDVPYIKKRGIAASNVVGYSTEAVVQHTFSLLFYLWEKSRFYDDYVKRGEYERQVGFGCFPEKFHELAGKTWGIIGLGRIGRRVADIAKAFGCEVIYYSTSGKNSNSDYRQVSFDELLLRSDIVSIHAPLNDATSKLMNESAFKKMKKDAVLLNLGRGGIIDDEALAEAIENDEIGAVGLDVLNGEPIKHDNPLNRILDRSNVYITPHIAWAAVEARKRCVEEVYKNIESFLNGEVRNSVYDI</sequence>
<dbReference type="EC" id="1.1.1.272" evidence="7"/>
<dbReference type="EMBL" id="LLKB01000001">
    <property type="protein sequence ID" value="KQC85919.1"/>
    <property type="molecule type" value="Genomic_DNA"/>
</dbReference>
<dbReference type="InterPro" id="IPR006139">
    <property type="entry name" value="D-isomer_2_OHA_DH_cat_dom"/>
</dbReference>
<dbReference type="InterPro" id="IPR029753">
    <property type="entry name" value="D-isomer_DH_CS"/>
</dbReference>
<gene>
    <name evidence="7" type="ORF">APZ18_01590</name>
</gene>
<name>A0AAW3JWC4_9FIRM</name>
<dbReference type="InterPro" id="IPR050418">
    <property type="entry name" value="D-iso_2-hydroxyacid_DH_PdxB"/>
</dbReference>
<dbReference type="PROSITE" id="PS00670">
    <property type="entry name" value="D_2_HYDROXYACID_DH_2"/>
    <property type="match status" value="1"/>
</dbReference>
<dbReference type="SUPFAM" id="SSF52283">
    <property type="entry name" value="Formate/glycerate dehydrogenase catalytic domain-like"/>
    <property type="match status" value="1"/>
</dbReference>
<evidence type="ECO:0000256" key="4">
    <source>
        <dbReference type="RuleBase" id="RU003719"/>
    </source>
</evidence>
<comment type="caution">
    <text evidence="7">The sequence shown here is derived from an EMBL/GenBank/DDBJ whole genome shotgun (WGS) entry which is preliminary data.</text>
</comment>
<dbReference type="NCBIfam" id="NF006263">
    <property type="entry name" value="PRK08410.1"/>
    <property type="match status" value="1"/>
</dbReference>
<dbReference type="Gene3D" id="3.40.50.720">
    <property type="entry name" value="NAD(P)-binding Rossmann-like Domain"/>
    <property type="match status" value="2"/>
</dbReference>
<accession>A0AAW3JWC4</accession>
<feature type="domain" description="D-isomer specific 2-hydroxyacid dehydrogenase NAD-binding" evidence="6">
    <location>
        <begin position="113"/>
        <end position="293"/>
    </location>
</feature>
<dbReference type="SUPFAM" id="SSF51735">
    <property type="entry name" value="NAD(P)-binding Rossmann-fold domains"/>
    <property type="match status" value="1"/>
</dbReference>
<organism evidence="7 8">
    <name type="scientific">Butyribacter intestini</name>
    <dbReference type="NCBI Taxonomy" id="1703332"/>
    <lineage>
        <taxon>Bacteria</taxon>
        <taxon>Bacillati</taxon>
        <taxon>Bacillota</taxon>
        <taxon>Clostridia</taxon>
        <taxon>Lachnospirales</taxon>
        <taxon>Lachnospiraceae</taxon>
        <taxon>Butyribacter</taxon>
    </lineage>
</organism>
<dbReference type="GO" id="GO:0050578">
    <property type="term" value="F:(2R)-2-hydroxyacid dehydrogenase (NADP+) activity"/>
    <property type="evidence" value="ECO:0007669"/>
    <property type="project" value="UniProtKB-EC"/>
</dbReference>
<dbReference type="Pfam" id="PF00389">
    <property type="entry name" value="2-Hacid_dh"/>
    <property type="match status" value="1"/>
</dbReference>
<dbReference type="AlphaFoldDB" id="A0AAW3JWC4"/>
<dbReference type="Pfam" id="PF02826">
    <property type="entry name" value="2-Hacid_dh_C"/>
    <property type="match status" value="1"/>
</dbReference>
<dbReference type="Proteomes" id="UP000050833">
    <property type="component" value="Unassembled WGS sequence"/>
</dbReference>
<evidence type="ECO:0000313" key="8">
    <source>
        <dbReference type="Proteomes" id="UP000050833"/>
    </source>
</evidence>
<feature type="domain" description="D-isomer specific 2-hydroxyacid dehydrogenase catalytic" evidence="5">
    <location>
        <begin position="19"/>
        <end position="322"/>
    </location>
</feature>
<dbReference type="RefSeq" id="WP_055941008.1">
    <property type="nucleotide sequence ID" value="NZ_JAQDCV010000010.1"/>
</dbReference>
<evidence type="ECO:0000259" key="5">
    <source>
        <dbReference type="Pfam" id="PF00389"/>
    </source>
</evidence>
<comment type="similarity">
    <text evidence="1 4">Belongs to the D-isomer specific 2-hydroxyacid dehydrogenase family.</text>
</comment>
<keyword evidence="2 4" id="KW-0560">Oxidoreductase</keyword>
<evidence type="ECO:0000256" key="1">
    <source>
        <dbReference type="ARBA" id="ARBA00005854"/>
    </source>
</evidence>
<evidence type="ECO:0000256" key="3">
    <source>
        <dbReference type="ARBA" id="ARBA00023027"/>
    </source>
</evidence>
<dbReference type="InterPro" id="IPR006140">
    <property type="entry name" value="D-isomer_DH_NAD-bd"/>
</dbReference>